<dbReference type="Gene3D" id="3.30.565.10">
    <property type="entry name" value="Histidine kinase-like ATPase, C-terminal domain"/>
    <property type="match status" value="1"/>
</dbReference>
<dbReference type="Proteomes" id="UP000287188">
    <property type="component" value="Unassembled WGS sequence"/>
</dbReference>
<dbReference type="FunFam" id="3.30.565.10:FF:000006">
    <property type="entry name" value="Sensor histidine kinase WalK"/>
    <property type="match status" value="1"/>
</dbReference>
<evidence type="ECO:0000313" key="8">
    <source>
        <dbReference type="EMBL" id="GCE19885.1"/>
    </source>
</evidence>
<name>A0A402ALH4_9CHLR</name>
<evidence type="ECO:0000256" key="3">
    <source>
        <dbReference type="ARBA" id="ARBA00022553"/>
    </source>
</evidence>
<keyword evidence="4" id="KW-0808">Transferase</keyword>
<organism evidence="8 9">
    <name type="scientific">Dictyobacter kobayashii</name>
    <dbReference type="NCBI Taxonomy" id="2014872"/>
    <lineage>
        <taxon>Bacteria</taxon>
        <taxon>Bacillati</taxon>
        <taxon>Chloroflexota</taxon>
        <taxon>Ktedonobacteria</taxon>
        <taxon>Ktedonobacterales</taxon>
        <taxon>Dictyobacteraceae</taxon>
        <taxon>Dictyobacter</taxon>
    </lineage>
</organism>
<dbReference type="GO" id="GO:0004673">
    <property type="term" value="F:protein histidine kinase activity"/>
    <property type="evidence" value="ECO:0007669"/>
    <property type="project" value="UniProtKB-EC"/>
</dbReference>
<dbReference type="SUPFAM" id="SSF55874">
    <property type="entry name" value="ATPase domain of HSP90 chaperone/DNA topoisomerase II/histidine kinase"/>
    <property type="match status" value="1"/>
</dbReference>
<evidence type="ECO:0000259" key="7">
    <source>
        <dbReference type="PROSITE" id="PS50109"/>
    </source>
</evidence>
<dbReference type="AlphaFoldDB" id="A0A402ALH4"/>
<dbReference type="PRINTS" id="PR00344">
    <property type="entry name" value="BCTRLSENSOR"/>
</dbReference>
<dbReference type="GO" id="GO:0000160">
    <property type="term" value="P:phosphorelay signal transduction system"/>
    <property type="evidence" value="ECO:0007669"/>
    <property type="project" value="UniProtKB-KW"/>
</dbReference>
<dbReference type="PANTHER" id="PTHR43711">
    <property type="entry name" value="TWO-COMPONENT HISTIDINE KINASE"/>
    <property type="match status" value="1"/>
</dbReference>
<feature type="domain" description="Histidine kinase" evidence="7">
    <location>
        <begin position="38"/>
        <end position="168"/>
    </location>
</feature>
<dbReference type="InterPro" id="IPR004358">
    <property type="entry name" value="Sig_transdc_His_kin-like_C"/>
</dbReference>
<dbReference type="OrthoDB" id="9777816at2"/>
<comment type="catalytic activity">
    <reaction evidence="1">
        <text>ATP + protein L-histidine = ADP + protein N-phospho-L-histidine.</text>
        <dbReference type="EC" id="2.7.13.3"/>
    </reaction>
</comment>
<evidence type="ECO:0000313" key="9">
    <source>
        <dbReference type="Proteomes" id="UP000287188"/>
    </source>
</evidence>
<dbReference type="InterPro" id="IPR003594">
    <property type="entry name" value="HATPase_dom"/>
</dbReference>
<dbReference type="SMART" id="SM00387">
    <property type="entry name" value="HATPase_c"/>
    <property type="match status" value="1"/>
</dbReference>
<dbReference type="InterPro" id="IPR036890">
    <property type="entry name" value="HATPase_C_sf"/>
</dbReference>
<keyword evidence="9" id="KW-1185">Reference proteome</keyword>
<accession>A0A402ALH4</accession>
<sequence length="185" mass="20424">MSLCQRVARQMQDRVEIQAMAHFTIQCLSYVRLPMAWADEHRVQQVLENLLENAIKYSPEGGVIELLVYPTDRSLAWEDNIIDTTEEQGASQISITVRDHGIGIPQWQQSMVFEPFLRLPQSASRQISGVGLGLYIARKLIEAMHGTITLKSSSGQGTSITLTLPIATAATSIATAQSTTDKVLL</sequence>
<dbReference type="PANTHER" id="PTHR43711:SF1">
    <property type="entry name" value="HISTIDINE KINASE 1"/>
    <property type="match status" value="1"/>
</dbReference>
<protein>
    <recommendedName>
        <fullName evidence="2">histidine kinase</fullName>
        <ecNumber evidence="2">2.7.13.3</ecNumber>
    </recommendedName>
</protein>
<keyword evidence="6" id="KW-0902">Two-component regulatory system</keyword>
<evidence type="ECO:0000256" key="2">
    <source>
        <dbReference type="ARBA" id="ARBA00012438"/>
    </source>
</evidence>
<dbReference type="EC" id="2.7.13.3" evidence="2"/>
<evidence type="ECO:0000256" key="5">
    <source>
        <dbReference type="ARBA" id="ARBA00022777"/>
    </source>
</evidence>
<dbReference type="EMBL" id="BIFS01000001">
    <property type="protein sequence ID" value="GCE19885.1"/>
    <property type="molecule type" value="Genomic_DNA"/>
</dbReference>
<keyword evidence="5" id="KW-0418">Kinase</keyword>
<keyword evidence="3" id="KW-0597">Phosphoprotein</keyword>
<reference evidence="9" key="1">
    <citation type="submission" date="2018-12" db="EMBL/GenBank/DDBJ databases">
        <title>Tengunoibacter tsumagoiensis gen. nov., sp. nov., Dictyobacter kobayashii sp. nov., D. alpinus sp. nov., and D. joshuensis sp. nov. and description of Dictyobacteraceae fam. nov. within the order Ktedonobacterales isolated from Tengu-no-mugimeshi.</title>
        <authorList>
            <person name="Wang C.M."/>
            <person name="Zheng Y."/>
            <person name="Sakai Y."/>
            <person name="Toyoda A."/>
            <person name="Minakuchi Y."/>
            <person name="Abe K."/>
            <person name="Yokota A."/>
            <person name="Yabe S."/>
        </authorList>
    </citation>
    <scope>NUCLEOTIDE SEQUENCE [LARGE SCALE GENOMIC DNA]</scope>
    <source>
        <strain evidence="9">Uno11</strain>
    </source>
</reference>
<proteinExistence type="predicted"/>
<dbReference type="PROSITE" id="PS50109">
    <property type="entry name" value="HIS_KIN"/>
    <property type="match status" value="1"/>
</dbReference>
<evidence type="ECO:0000256" key="1">
    <source>
        <dbReference type="ARBA" id="ARBA00000085"/>
    </source>
</evidence>
<dbReference type="InterPro" id="IPR050736">
    <property type="entry name" value="Sensor_HK_Regulatory"/>
</dbReference>
<gene>
    <name evidence="8" type="ORF">KDK_36850</name>
</gene>
<comment type="caution">
    <text evidence="8">The sequence shown here is derived from an EMBL/GenBank/DDBJ whole genome shotgun (WGS) entry which is preliminary data.</text>
</comment>
<evidence type="ECO:0000256" key="6">
    <source>
        <dbReference type="ARBA" id="ARBA00023012"/>
    </source>
</evidence>
<dbReference type="Pfam" id="PF02518">
    <property type="entry name" value="HATPase_c"/>
    <property type="match status" value="1"/>
</dbReference>
<dbReference type="InterPro" id="IPR005467">
    <property type="entry name" value="His_kinase_dom"/>
</dbReference>
<evidence type="ECO:0000256" key="4">
    <source>
        <dbReference type="ARBA" id="ARBA00022679"/>
    </source>
</evidence>